<dbReference type="EMBL" id="RYZI01000141">
    <property type="protein sequence ID" value="RWA09753.1"/>
    <property type="molecule type" value="Genomic_DNA"/>
</dbReference>
<gene>
    <name evidence="1" type="ORF">EKO27_g5360</name>
</gene>
<keyword evidence="2" id="KW-1185">Reference proteome</keyword>
<accession>A0A439D5S5</accession>
<dbReference type="Proteomes" id="UP000286045">
    <property type="component" value="Unassembled WGS sequence"/>
</dbReference>
<protein>
    <submittedName>
        <fullName evidence="1">Uncharacterized protein</fullName>
    </submittedName>
</protein>
<name>A0A439D5S5_9PEZI</name>
<sequence length="261" mass="29904">MTKKDLQEEAEKYMRSSKGKIRTVVGAFMREMYLAELRNEERLEESYLHNELDATESYSYKDDERNTTGKASILVWRAETSRNGNVKASCYQDEVFRDETGNAVELCSLRLPLQDFICQGLLDSPEGKFEAPLLEISSKHLCSEIVDILKVYRRERAPVIIEKAENKKKKQLEEAAEMELREEQGAVELRFASQKKMNLDVAPRNPGISFLLESGTYGGELRPSRFRGCMCLCAKGRSWEATSHTHPQRRLALDAQLNISR</sequence>
<evidence type="ECO:0000313" key="1">
    <source>
        <dbReference type="EMBL" id="RWA09753.1"/>
    </source>
</evidence>
<dbReference type="AlphaFoldDB" id="A0A439D5S5"/>
<dbReference type="STRING" id="363999.A0A439D5S5"/>
<evidence type="ECO:0000313" key="2">
    <source>
        <dbReference type="Proteomes" id="UP000286045"/>
    </source>
</evidence>
<proteinExistence type="predicted"/>
<organism evidence="1 2">
    <name type="scientific">Xylaria grammica</name>
    <dbReference type="NCBI Taxonomy" id="363999"/>
    <lineage>
        <taxon>Eukaryota</taxon>
        <taxon>Fungi</taxon>
        <taxon>Dikarya</taxon>
        <taxon>Ascomycota</taxon>
        <taxon>Pezizomycotina</taxon>
        <taxon>Sordariomycetes</taxon>
        <taxon>Xylariomycetidae</taxon>
        <taxon>Xylariales</taxon>
        <taxon>Xylariaceae</taxon>
        <taxon>Xylaria</taxon>
    </lineage>
</organism>
<reference evidence="1 2" key="1">
    <citation type="submission" date="2018-12" db="EMBL/GenBank/DDBJ databases">
        <title>Draft genome sequence of Xylaria grammica IHI A82.</title>
        <authorList>
            <person name="Buettner E."/>
            <person name="Kellner H."/>
        </authorList>
    </citation>
    <scope>NUCLEOTIDE SEQUENCE [LARGE SCALE GENOMIC DNA]</scope>
    <source>
        <strain evidence="1 2">IHI A82</strain>
    </source>
</reference>
<comment type="caution">
    <text evidence="1">The sequence shown here is derived from an EMBL/GenBank/DDBJ whole genome shotgun (WGS) entry which is preliminary data.</text>
</comment>